<evidence type="ECO:0000256" key="1">
    <source>
        <dbReference type="ARBA" id="ARBA00007824"/>
    </source>
</evidence>
<keyword evidence="2" id="KW-0808">Transferase</keyword>
<accession>A0A2U9CHE2</accession>
<dbReference type="GO" id="GO:0004623">
    <property type="term" value="F:phospholipase A2 activity"/>
    <property type="evidence" value="ECO:0007669"/>
    <property type="project" value="TreeGrafter"/>
</dbReference>
<protein>
    <submittedName>
        <fullName evidence="7">Group XVI phospholipase A2</fullName>
    </submittedName>
</protein>
<dbReference type="Proteomes" id="UP000246464">
    <property type="component" value="Chromosome 17"/>
</dbReference>
<dbReference type="Pfam" id="PF04970">
    <property type="entry name" value="LRAT"/>
    <property type="match status" value="2"/>
</dbReference>
<dbReference type="InterPro" id="IPR007053">
    <property type="entry name" value="LRAT_dom"/>
</dbReference>
<name>A0A2U9CHE2_SCOMX</name>
<dbReference type="PANTHER" id="PTHR13943:SF31">
    <property type="entry name" value="PHOSPHOLIPASE A AND ACYLTRANSFERASE 3"/>
    <property type="match status" value="1"/>
</dbReference>
<comment type="similarity">
    <text evidence="1">Belongs to the H-rev107 family.</text>
</comment>
<evidence type="ECO:0000256" key="3">
    <source>
        <dbReference type="ARBA" id="ARBA00022801"/>
    </source>
</evidence>
<gene>
    <name evidence="7" type="ORF">SMAX5B_009047</name>
</gene>
<feature type="domain" description="LRAT" evidence="6">
    <location>
        <begin position="7"/>
        <end position="122"/>
    </location>
</feature>
<feature type="domain" description="LRAT" evidence="6">
    <location>
        <begin position="132"/>
        <end position="247"/>
    </location>
</feature>
<dbReference type="PANTHER" id="PTHR13943">
    <property type="entry name" value="HRAS-LIKE SUPPRESSOR - RELATED"/>
    <property type="match status" value="1"/>
</dbReference>
<dbReference type="Gene3D" id="3.90.1720.10">
    <property type="entry name" value="endopeptidase domain like (from Nostoc punctiforme)"/>
    <property type="match status" value="2"/>
</dbReference>
<dbReference type="GO" id="GO:0016410">
    <property type="term" value="F:N-acyltransferase activity"/>
    <property type="evidence" value="ECO:0007669"/>
    <property type="project" value="TreeGrafter"/>
</dbReference>
<evidence type="ECO:0000313" key="8">
    <source>
        <dbReference type="Proteomes" id="UP000246464"/>
    </source>
</evidence>
<dbReference type="GO" id="GO:0005737">
    <property type="term" value="C:cytoplasm"/>
    <property type="evidence" value="ECO:0007669"/>
    <property type="project" value="TreeGrafter"/>
</dbReference>
<evidence type="ECO:0000313" key="7">
    <source>
        <dbReference type="EMBL" id="AWP16011.1"/>
    </source>
</evidence>
<dbReference type="STRING" id="52904.ENSSMAP00000011107"/>
<keyword evidence="3" id="KW-0378">Hydrolase</keyword>
<sequence>MEQALFDHRIFRGSYEHWAIYVGGEEVVHLIPPQEESGASDLFKFLDSSTAQVRRQKLGEVVGFHRFRINNLRDGECEPRERRAIVRDACAMVGRELPYCLATSNCEHFVTELRYGKPKSQQFDHRAKPGDLIEIFRGSYEHWAVYVGGEEVVHLIPPQEESGASDLFKFLDSSTAQVRRQKLGEVVGFHRFRINNLRDGECEPRERRAIVRDACAMVGRELPYCLATSNCEHFVTELRYGKPKSQQTELGPKPDLSEPMHVQQKGQARL</sequence>
<dbReference type="GO" id="GO:0070292">
    <property type="term" value="P:N-acylphosphatidylethanolamine metabolic process"/>
    <property type="evidence" value="ECO:0007669"/>
    <property type="project" value="TreeGrafter"/>
</dbReference>
<evidence type="ECO:0000256" key="4">
    <source>
        <dbReference type="ARBA" id="ARBA00023098"/>
    </source>
</evidence>
<dbReference type="GO" id="GO:0008970">
    <property type="term" value="F:phospholipase A1 activity"/>
    <property type="evidence" value="ECO:0007669"/>
    <property type="project" value="TreeGrafter"/>
</dbReference>
<evidence type="ECO:0000259" key="6">
    <source>
        <dbReference type="PROSITE" id="PS51934"/>
    </source>
</evidence>
<feature type="region of interest" description="Disordered" evidence="5">
    <location>
        <begin position="242"/>
        <end position="270"/>
    </location>
</feature>
<evidence type="ECO:0000256" key="5">
    <source>
        <dbReference type="SAM" id="MobiDB-lite"/>
    </source>
</evidence>
<dbReference type="InterPro" id="IPR051496">
    <property type="entry name" value="H-rev107_PLA/AT"/>
</dbReference>
<dbReference type="AlphaFoldDB" id="A0A2U9CHE2"/>
<proteinExistence type="inferred from homology"/>
<keyword evidence="8" id="KW-1185">Reference proteome</keyword>
<evidence type="ECO:0000256" key="2">
    <source>
        <dbReference type="ARBA" id="ARBA00022679"/>
    </source>
</evidence>
<dbReference type="EMBL" id="CP026259">
    <property type="protein sequence ID" value="AWP16011.1"/>
    <property type="molecule type" value="Genomic_DNA"/>
</dbReference>
<keyword evidence="4" id="KW-0443">Lipid metabolism</keyword>
<organism evidence="7 8">
    <name type="scientific">Scophthalmus maximus</name>
    <name type="common">Turbot</name>
    <name type="synonym">Psetta maxima</name>
    <dbReference type="NCBI Taxonomy" id="52904"/>
    <lineage>
        <taxon>Eukaryota</taxon>
        <taxon>Metazoa</taxon>
        <taxon>Chordata</taxon>
        <taxon>Craniata</taxon>
        <taxon>Vertebrata</taxon>
        <taxon>Euteleostomi</taxon>
        <taxon>Actinopterygii</taxon>
        <taxon>Neopterygii</taxon>
        <taxon>Teleostei</taxon>
        <taxon>Neoteleostei</taxon>
        <taxon>Acanthomorphata</taxon>
        <taxon>Carangaria</taxon>
        <taxon>Pleuronectiformes</taxon>
        <taxon>Pleuronectoidei</taxon>
        <taxon>Scophthalmidae</taxon>
        <taxon>Scophthalmus</taxon>
    </lineage>
</organism>
<reference evidence="7 8" key="1">
    <citation type="submission" date="2017-12" db="EMBL/GenBank/DDBJ databases">
        <title>Integrating genomic resources of turbot (Scophthalmus maximus) in depth evaluation of genetic and physical mapping variation across individuals.</title>
        <authorList>
            <person name="Martinez P."/>
        </authorList>
    </citation>
    <scope>NUCLEOTIDE SEQUENCE [LARGE SCALE GENOMIC DNA]</scope>
</reference>
<dbReference type="PROSITE" id="PS51934">
    <property type="entry name" value="LRAT"/>
    <property type="match status" value="2"/>
</dbReference>